<keyword evidence="3" id="KW-1185">Reference proteome</keyword>
<keyword evidence="1" id="KW-0472">Membrane</keyword>
<accession>A0ABR7QKV0</accession>
<feature type="transmembrane region" description="Helical" evidence="1">
    <location>
        <begin position="46"/>
        <end position="71"/>
    </location>
</feature>
<evidence type="ECO:0008006" key="4">
    <source>
        <dbReference type="Google" id="ProtNLM"/>
    </source>
</evidence>
<keyword evidence="1" id="KW-1133">Transmembrane helix</keyword>
<comment type="caution">
    <text evidence="2">The sequence shown here is derived from an EMBL/GenBank/DDBJ whole genome shotgun (WGS) entry which is preliminary data.</text>
</comment>
<name>A0ABR7QKV0_9FLAO</name>
<protein>
    <recommendedName>
        <fullName evidence="4">tRNA (5-methylaminomethyl-2-thiouridylate)-methyltransferase</fullName>
    </recommendedName>
</protein>
<evidence type="ECO:0000256" key="1">
    <source>
        <dbReference type="SAM" id="Phobius"/>
    </source>
</evidence>
<dbReference type="RefSeq" id="WP_187582981.1">
    <property type="nucleotide sequence ID" value="NZ_JACLHY010000005.1"/>
</dbReference>
<feature type="transmembrane region" description="Helical" evidence="1">
    <location>
        <begin position="78"/>
        <end position="98"/>
    </location>
</feature>
<proteinExistence type="predicted"/>
<evidence type="ECO:0000313" key="2">
    <source>
        <dbReference type="EMBL" id="MBC8767817.1"/>
    </source>
</evidence>
<dbReference type="EMBL" id="JACLHY010000005">
    <property type="protein sequence ID" value="MBC8767817.1"/>
    <property type="molecule type" value="Genomic_DNA"/>
</dbReference>
<reference evidence="2 3" key="1">
    <citation type="submission" date="2020-08" db="EMBL/GenBank/DDBJ databases">
        <title>Arenibacter gaetbuli sp. nov., isolated from a sand dune.</title>
        <authorList>
            <person name="Park S."/>
            <person name="Yoon J.-H."/>
        </authorList>
    </citation>
    <scope>NUCLEOTIDE SEQUENCE [LARGE SCALE GENOMIC DNA]</scope>
    <source>
        <strain evidence="2 3">BSSL-BM3</strain>
    </source>
</reference>
<evidence type="ECO:0000313" key="3">
    <source>
        <dbReference type="Proteomes" id="UP000618952"/>
    </source>
</evidence>
<gene>
    <name evidence="2" type="ORF">H4O18_07430</name>
</gene>
<keyword evidence="1" id="KW-0812">Transmembrane</keyword>
<dbReference type="Proteomes" id="UP000618952">
    <property type="component" value="Unassembled WGS sequence"/>
</dbReference>
<organism evidence="2 3">
    <name type="scientific">Arenibacter arenosicollis</name>
    <dbReference type="NCBI Taxonomy" id="2762274"/>
    <lineage>
        <taxon>Bacteria</taxon>
        <taxon>Pseudomonadati</taxon>
        <taxon>Bacteroidota</taxon>
        <taxon>Flavobacteriia</taxon>
        <taxon>Flavobacteriales</taxon>
        <taxon>Flavobacteriaceae</taxon>
        <taxon>Arenibacter</taxon>
    </lineage>
</organism>
<sequence>MNANAKFVSTVLKYTFGLVPIVAGLDKFTNILVDWTTYSSPGLLDLLPFSATVFMGIVGVIEIGAGILVLVKPSVGALVVSAWLVLIALTLIVSGHYLDVAVRDIVMAIGAFSLAKLTNVHKSSLG</sequence>